<feature type="transmembrane region" description="Helical" evidence="1">
    <location>
        <begin position="226"/>
        <end position="245"/>
    </location>
</feature>
<organism evidence="2 3">
    <name type="scientific">Chitinophaga eiseniae</name>
    <dbReference type="NCBI Taxonomy" id="634771"/>
    <lineage>
        <taxon>Bacteria</taxon>
        <taxon>Pseudomonadati</taxon>
        <taxon>Bacteroidota</taxon>
        <taxon>Chitinophagia</taxon>
        <taxon>Chitinophagales</taxon>
        <taxon>Chitinophagaceae</taxon>
        <taxon>Chitinophaga</taxon>
    </lineage>
</organism>
<dbReference type="Pfam" id="PF12679">
    <property type="entry name" value="ABC2_membrane_2"/>
    <property type="match status" value="1"/>
</dbReference>
<dbReference type="RefSeq" id="WP_168737569.1">
    <property type="nucleotide sequence ID" value="NZ_JABAHZ010000001.1"/>
</dbReference>
<feature type="transmembrane region" description="Helical" evidence="1">
    <location>
        <begin position="89"/>
        <end position="113"/>
    </location>
</feature>
<dbReference type="Proteomes" id="UP000552864">
    <property type="component" value="Unassembled WGS sequence"/>
</dbReference>
<keyword evidence="3" id="KW-1185">Reference proteome</keyword>
<gene>
    <name evidence="2" type="ORF">HGH91_06285</name>
</gene>
<feature type="transmembrane region" description="Helical" evidence="1">
    <location>
        <begin position="155"/>
        <end position="174"/>
    </location>
</feature>
<dbReference type="GO" id="GO:0005886">
    <property type="term" value="C:plasma membrane"/>
    <property type="evidence" value="ECO:0007669"/>
    <property type="project" value="UniProtKB-SubCell"/>
</dbReference>
<proteinExistence type="predicted"/>
<sequence>MIRILKYVALDILKTKIVIAYTIMLALFSWSAFSLEDNAAKGLVTVLNIVLLTVPLVSVLFATIYVYNSTEFIELLLSHPVKRSMIWKALFTGLSLSMTVAYIVGIGIPLLIFTDPGTALIMIISGSLLSVIFVAIAFLASILTRDKAKGIGISIMLWLYFALLFDGLVLFLFFQFSDYPIEKPIVILSALSPVDLCRILMLLRLDVSAMMGYTGAIFQHFFGNNWGLLLSFTLLTLWVVVPFYFSLRKFNKRDL</sequence>
<dbReference type="GO" id="GO:0140359">
    <property type="term" value="F:ABC-type transporter activity"/>
    <property type="evidence" value="ECO:0007669"/>
    <property type="project" value="InterPro"/>
</dbReference>
<reference evidence="2 3" key="1">
    <citation type="submission" date="2020-04" db="EMBL/GenBank/DDBJ databases">
        <authorList>
            <person name="Yin C."/>
        </authorList>
    </citation>
    <scope>NUCLEOTIDE SEQUENCE [LARGE SCALE GENOMIC DNA]</scope>
    <source>
        <strain evidence="2 3">Ak56</strain>
    </source>
</reference>
<name>A0A847SDG7_9BACT</name>
<accession>A0A847SDG7</accession>
<keyword evidence="1" id="KW-0472">Membrane</keyword>
<evidence type="ECO:0000256" key="1">
    <source>
        <dbReference type="SAM" id="Phobius"/>
    </source>
</evidence>
<feature type="transmembrane region" description="Helical" evidence="1">
    <location>
        <begin position="119"/>
        <end position="143"/>
    </location>
</feature>
<protein>
    <submittedName>
        <fullName evidence="2">ABC transporter permease subunit</fullName>
    </submittedName>
</protein>
<dbReference type="EMBL" id="JABAHZ010000001">
    <property type="protein sequence ID" value="NLR78224.1"/>
    <property type="molecule type" value="Genomic_DNA"/>
</dbReference>
<keyword evidence="1" id="KW-0812">Transmembrane</keyword>
<feature type="transmembrane region" description="Helical" evidence="1">
    <location>
        <begin position="45"/>
        <end position="68"/>
    </location>
</feature>
<evidence type="ECO:0000313" key="3">
    <source>
        <dbReference type="Proteomes" id="UP000552864"/>
    </source>
</evidence>
<feature type="transmembrane region" description="Helical" evidence="1">
    <location>
        <begin position="12"/>
        <end position="33"/>
    </location>
</feature>
<keyword evidence="1" id="KW-1133">Transmembrane helix</keyword>
<dbReference type="AlphaFoldDB" id="A0A847SDG7"/>
<evidence type="ECO:0000313" key="2">
    <source>
        <dbReference type="EMBL" id="NLR78224.1"/>
    </source>
</evidence>
<comment type="caution">
    <text evidence="2">The sequence shown here is derived from an EMBL/GenBank/DDBJ whole genome shotgun (WGS) entry which is preliminary data.</text>
</comment>